<proteinExistence type="inferred from homology"/>
<dbReference type="FunFam" id="1.10.287.1080:FF:000001">
    <property type="entry name" value="Nucleoside triphosphate pyrophosphohydrolase"/>
    <property type="match status" value="1"/>
</dbReference>
<dbReference type="GO" id="GO:0006203">
    <property type="term" value="P:dGTP catabolic process"/>
    <property type="evidence" value="ECO:0007669"/>
    <property type="project" value="TreeGrafter"/>
</dbReference>
<dbReference type="Pfam" id="PF03819">
    <property type="entry name" value="MazG"/>
    <property type="match status" value="2"/>
</dbReference>
<comment type="catalytic activity">
    <reaction evidence="1">
        <text>ATP + H2O = AMP + diphosphate + H(+)</text>
        <dbReference type="Rhea" id="RHEA:14245"/>
        <dbReference type="ChEBI" id="CHEBI:15377"/>
        <dbReference type="ChEBI" id="CHEBI:15378"/>
        <dbReference type="ChEBI" id="CHEBI:30616"/>
        <dbReference type="ChEBI" id="CHEBI:33019"/>
        <dbReference type="ChEBI" id="CHEBI:456215"/>
        <dbReference type="EC" id="3.6.1.8"/>
    </reaction>
</comment>
<dbReference type="KEGG" id="sdn:Sden_1194"/>
<dbReference type="GO" id="GO:0046047">
    <property type="term" value="P:TTP catabolic process"/>
    <property type="evidence" value="ECO:0007669"/>
    <property type="project" value="TreeGrafter"/>
</dbReference>
<dbReference type="PANTHER" id="PTHR30522">
    <property type="entry name" value="NUCLEOSIDE TRIPHOSPHATE PYROPHOSPHOHYDROLASE"/>
    <property type="match status" value="1"/>
</dbReference>
<dbReference type="HOGENOM" id="CLU_038356_0_1_6"/>
<dbReference type="CDD" id="cd11528">
    <property type="entry name" value="NTP-PPase_MazG_Nterm"/>
    <property type="match status" value="1"/>
</dbReference>
<dbReference type="EC" id="3.6.1.8" evidence="3"/>
<comment type="similarity">
    <text evidence="2">Belongs to the nucleoside triphosphate pyrophosphohydrolase family.</text>
</comment>
<evidence type="ECO:0000313" key="7">
    <source>
        <dbReference type="Proteomes" id="UP000001982"/>
    </source>
</evidence>
<dbReference type="Gene3D" id="1.10.287.1080">
    <property type="entry name" value="MazG-like"/>
    <property type="match status" value="2"/>
</dbReference>
<dbReference type="AlphaFoldDB" id="Q12PZ6"/>
<dbReference type="GO" id="GO:0047693">
    <property type="term" value="F:ATP diphosphatase activity"/>
    <property type="evidence" value="ECO:0007669"/>
    <property type="project" value="UniProtKB-EC"/>
</dbReference>
<dbReference type="InterPro" id="IPR004518">
    <property type="entry name" value="MazG-like_dom"/>
</dbReference>
<evidence type="ECO:0000259" key="5">
    <source>
        <dbReference type="Pfam" id="PF03819"/>
    </source>
</evidence>
<evidence type="ECO:0000256" key="3">
    <source>
        <dbReference type="ARBA" id="ARBA00066372"/>
    </source>
</evidence>
<dbReference type="FunFam" id="1.10.287.1080:FF:000003">
    <property type="entry name" value="Nucleoside triphosphate pyrophosphohydrolase"/>
    <property type="match status" value="1"/>
</dbReference>
<dbReference type="GO" id="GO:0006950">
    <property type="term" value="P:response to stress"/>
    <property type="evidence" value="ECO:0007669"/>
    <property type="project" value="UniProtKB-ARBA"/>
</dbReference>
<dbReference type="OrthoDB" id="9808939at2"/>
<dbReference type="STRING" id="318161.Sden_1194"/>
<feature type="domain" description="NTP pyrophosphohydrolase MazG-like" evidence="5">
    <location>
        <begin position="201"/>
        <end position="265"/>
    </location>
</feature>
<dbReference type="SUPFAM" id="SSF101386">
    <property type="entry name" value="all-alpha NTP pyrophosphatases"/>
    <property type="match status" value="2"/>
</dbReference>
<dbReference type="eggNOG" id="COG3956">
    <property type="taxonomic scope" value="Bacteria"/>
</dbReference>
<gene>
    <name evidence="6" type="ordered locus">Sden_1194</name>
</gene>
<dbReference type="GO" id="GO:0046081">
    <property type="term" value="P:dUTP catabolic process"/>
    <property type="evidence" value="ECO:0007669"/>
    <property type="project" value="TreeGrafter"/>
</dbReference>
<dbReference type="EMBL" id="CP000302">
    <property type="protein sequence ID" value="ABE54480.1"/>
    <property type="molecule type" value="Genomic_DNA"/>
</dbReference>
<dbReference type="CDD" id="cd11529">
    <property type="entry name" value="NTP-PPase_MazG_Cterm"/>
    <property type="match status" value="1"/>
</dbReference>
<evidence type="ECO:0000256" key="1">
    <source>
        <dbReference type="ARBA" id="ARBA00052141"/>
    </source>
</evidence>
<dbReference type="Proteomes" id="UP000001982">
    <property type="component" value="Chromosome"/>
</dbReference>
<dbReference type="InterPro" id="IPR048011">
    <property type="entry name" value="NTP-PPase_MazG-like_C"/>
</dbReference>
<sequence length="305" mass="34139">MCQACRRQTLDGKWQKTGSNMSTEQTVNLQPLLAIMEKLRDPATGCPWDLAQRFDTIVPFTLEEAYEVADAIEQGDLAHLPDELGDLLFQVVFYCQLGKEQGLFDFATVVERISDKLIRRHPHVFGPMQDESAASGVKPELNTQALNAAWEATKAQERQQKQLLSVLDDIPKALPALTRAVKIQKRVAKLGFDWPELEPVVAKIHEEIDEVMVEARLLDSDPETYFPKVKDEMGDLLFAVVNLARHLGVDPESALRQGNHKFEQRFRGVEALAAASGKAMQAHTLAELDGYWDQVKAGLKAAHKE</sequence>
<reference evidence="6 7" key="1">
    <citation type="submission" date="2006-03" db="EMBL/GenBank/DDBJ databases">
        <title>Complete sequence of Shewanella denitrificans OS217.</title>
        <authorList>
            <consortium name="US DOE Joint Genome Institute"/>
            <person name="Copeland A."/>
            <person name="Lucas S."/>
            <person name="Lapidus A."/>
            <person name="Barry K."/>
            <person name="Detter J.C."/>
            <person name="Glavina del Rio T."/>
            <person name="Hammon N."/>
            <person name="Israni S."/>
            <person name="Dalin E."/>
            <person name="Tice H."/>
            <person name="Pitluck S."/>
            <person name="Brettin T."/>
            <person name="Bruce D."/>
            <person name="Han C."/>
            <person name="Tapia R."/>
            <person name="Gilna P."/>
            <person name="Kiss H."/>
            <person name="Schmutz J."/>
            <person name="Larimer F."/>
            <person name="Land M."/>
            <person name="Hauser L."/>
            <person name="Kyrpides N."/>
            <person name="Lykidis A."/>
            <person name="Richardson P."/>
        </authorList>
    </citation>
    <scope>NUCLEOTIDE SEQUENCE [LARGE SCALE GENOMIC DNA]</scope>
    <source>
        <strain evidence="7">OS217 / ATCC BAA-1090 / DSM 15013</strain>
    </source>
</reference>
<organism evidence="6 7">
    <name type="scientific">Shewanella denitrificans (strain OS217 / ATCC BAA-1090 / DSM 15013)</name>
    <dbReference type="NCBI Taxonomy" id="318161"/>
    <lineage>
        <taxon>Bacteria</taxon>
        <taxon>Pseudomonadati</taxon>
        <taxon>Pseudomonadota</taxon>
        <taxon>Gammaproteobacteria</taxon>
        <taxon>Alteromonadales</taxon>
        <taxon>Shewanellaceae</taxon>
        <taxon>Shewanella</taxon>
    </lineage>
</organism>
<name>Q12PZ6_SHEDO</name>
<keyword evidence="7" id="KW-1185">Reference proteome</keyword>
<accession>Q12PZ6</accession>
<dbReference type="GO" id="GO:0046076">
    <property type="term" value="P:dTTP catabolic process"/>
    <property type="evidence" value="ECO:0007669"/>
    <property type="project" value="TreeGrafter"/>
</dbReference>
<protein>
    <recommendedName>
        <fullName evidence="4">Nucleoside triphosphate pyrophosphohydrolase</fullName>
        <ecNumber evidence="3">3.6.1.8</ecNumber>
    </recommendedName>
</protein>
<dbReference type="GO" id="GO:0046061">
    <property type="term" value="P:dATP catabolic process"/>
    <property type="evidence" value="ECO:0007669"/>
    <property type="project" value="TreeGrafter"/>
</dbReference>
<evidence type="ECO:0000256" key="2">
    <source>
        <dbReference type="ARBA" id="ARBA00061115"/>
    </source>
</evidence>
<evidence type="ECO:0000313" key="6">
    <source>
        <dbReference type="EMBL" id="ABE54480.1"/>
    </source>
</evidence>
<dbReference type="GO" id="GO:0046052">
    <property type="term" value="P:UTP catabolic process"/>
    <property type="evidence" value="ECO:0007669"/>
    <property type="project" value="TreeGrafter"/>
</dbReference>
<feature type="domain" description="NTP pyrophosphohydrolase MazG-like" evidence="5">
    <location>
        <begin position="52"/>
        <end position="125"/>
    </location>
</feature>
<evidence type="ECO:0000256" key="4">
    <source>
        <dbReference type="ARBA" id="ARBA00074799"/>
    </source>
</evidence>
<dbReference type="NCBIfam" id="NF007113">
    <property type="entry name" value="PRK09562.1"/>
    <property type="match status" value="1"/>
</dbReference>
<dbReference type="PANTHER" id="PTHR30522:SF0">
    <property type="entry name" value="NUCLEOSIDE TRIPHOSPHATE PYROPHOSPHOHYDROLASE"/>
    <property type="match status" value="1"/>
</dbReference>
<dbReference type="NCBIfam" id="TIGR00444">
    <property type="entry name" value="mazG"/>
    <property type="match status" value="1"/>
</dbReference>
<dbReference type="InterPro" id="IPR011551">
    <property type="entry name" value="NTP_PyrPHydrolase_MazG"/>
</dbReference>
<dbReference type="InterPro" id="IPR048015">
    <property type="entry name" value="NTP-PPase_MazG-like_N"/>
</dbReference>